<dbReference type="GO" id="GO:0016787">
    <property type="term" value="F:hydrolase activity"/>
    <property type="evidence" value="ECO:0007669"/>
    <property type="project" value="UniProtKB-KW"/>
</dbReference>
<dbReference type="STRING" id="447.Lboz_2788"/>
<dbReference type="PATRIC" id="fig|447.4.peg.2968"/>
<sequence length="181" mass="20853">MLLNKEDSLLLLVDVQEKLTPAVLDSEAFIARCEWLLKLAKRINVPILVSEQYPQGLGTTLKQFQSYFNQQECVVDKVNFSCMSEPKYAERLKQFHKKQLILIGIETHVCILQTALEMKDAGYDVFVVADAVSCRGEQNMKYGLKRMKHAGVHLVTTEMVFFEWLRKAGTPEFKQLSKEFF</sequence>
<dbReference type="AlphaFoldDB" id="A0A0W0RJJ6"/>
<dbReference type="EMBL" id="LNXU01000032">
    <property type="protein sequence ID" value="KTC71211.1"/>
    <property type="molecule type" value="Genomic_DNA"/>
</dbReference>
<reference evidence="2 3" key="1">
    <citation type="submission" date="2015-11" db="EMBL/GenBank/DDBJ databases">
        <title>Genomic analysis of 38 Legionella species identifies large and diverse effector repertoires.</title>
        <authorList>
            <person name="Burstein D."/>
            <person name="Amaro F."/>
            <person name="Zusman T."/>
            <person name="Lifshitz Z."/>
            <person name="Cohen O."/>
            <person name="Gilbert J.A."/>
            <person name="Pupko T."/>
            <person name="Shuman H.A."/>
            <person name="Segal G."/>
        </authorList>
    </citation>
    <scope>NUCLEOTIDE SEQUENCE [LARGE SCALE GENOMIC DNA]</scope>
    <source>
        <strain evidence="2 3">WIGA</strain>
    </source>
</reference>
<evidence type="ECO:0000313" key="2">
    <source>
        <dbReference type="EMBL" id="KTC71211.1"/>
    </source>
</evidence>
<dbReference type="OrthoDB" id="9796958at2"/>
<protein>
    <submittedName>
        <fullName evidence="2">YcaC related amidohydrolase</fullName>
    </submittedName>
</protein>
<accession>A0A0W0RJJ6</accession>
<keyword evidence="2" id="KW-0378">Hydrolase</keyword>
<dbReference type="PANTHER" id="PTHR14119">
    <property type="entry name" value="HYDROLASE"/>
    <property type="match status" value="1"/>
</dbReference>
<dbReference type="SUPFAM" id="SSF52499">
    <property type="entry name" value="Isochorismatase-like hydrolases"/>
    <property type="match status" value="1"/>
</dbReference>
<proteinExistence type="predicted"/>
<dbReference type="Proteomes" id="UP000054695">
    <property type="component" value="Unassembled WGS sequence"/>
</dbReference>
<dbReference type="InterPro" id="IPR000868">
    <property type="entry name" value="Isochorismatase-like_dom"/>
</dbReference>
<keyword evidence="3" id="KW-1185">Reference proteome</keyword>
<dbReference type="RefSeq" id="WP_058460376.1">
    <property type="nucleotide sequence ID" value="NZ_CAAAIY010000002.1"/>
</dbReference>
<dbReference type="CDD" id="cd01012">
    <property type="entry name" value="YcaC_related"/>
    <property type="match status" value="1"/>
</dbReference>
<dbReference type="PANTHER" id="PTHR14119:SF3">
    <property type="entry name" value="ISOCHORISMATASE DOMAIN-CONTAINING PROTEIN 2"/>
    <property type="match status" value="1"/>
</dbReference>
<comment type="caution">
    <text evidence="2">The sequence shown here is derived from an EMBL/GenBank/DDBJ whole genome shotgun (WGS) entry which is preliminary data.</text>
</comment>
<dbReference type="InterPro" id="IPR050993">
    <property type="entry name" value="Isochorismatase_domain"/>
</dbReference>
<organism evidence="2 3">
    <name type="scientific">Legionella bozemanae</name>
    <name type="common">Fluoribacter bozemanae</name>
    <dbReference type="NCBI Taxonomy" id="447"/>
    <lineage>
        <taxon>Bacteria</taxon>
        <taxon>Pseudomonadati</taxon>
        <taxon>Pseudomonadota</taxon>
        <taxon>Gammaproteobacteria</taxon>
        <taxon>Legionellales</taxon>
        <taxon>Legionellaceae</taxon>
        <taxon>Legionella</taxon>
    </lineage>
</organism>
<feature type="domain" description="Isochorismatase-like" evidence="1">
    <location>
        <begin position="8"/>
        <end position="158"/>
    </location>
</feature>
<evidence type="ECO:0000259" key="1">
    <source>
        <dbReference type="Pfam" id="PF00857"/>
    </source>
</evidence>
<evidence type="ECO:0000313" key="3">
    <source>
        <dbReference type="Proteomes" id="UP000054695"/>
    </source>
</evidence>
<gene>
    <name evidence="2" type="ORF">Lboz_2788</name>
</gene>
<name>A0A0W0RJJ6_LEGBO</name>
<dbReference type="Gene3D" id="3.40.50.850">
    <property type="entry name" value="Isochorismatase-like"/>
    <property type="match status" value="1"/>
</dbReference>
<dbReference type="InterPro" id="IPR036380">
    <property type="entry name" value="Isochorismatase-like_sf"/>
</dbReference>
<dbReference type="Pfam" id="PF00857">
    <property type="entry name" value="Isochorismatase"/>
    <property type="match status" value="1"/>
</dbReference>